<dbReference type="GO" id="GO:0051015">
    <property type="term" value="F:actin filament binding"/>
    <property type="evidence" value="ECO:0007669"/>
    <property type="project" value="TreeGrafter"/>
</dbReference>
<dbReference type="InterPro" id="IPR036872">
    <property type="entry name" value="CH_dom_sf"/>
</dbReference>
<dbReference type="PANTHER" id="PTHR47385:SF14">
    <property type="entry name" value="TRANSGELIN"/>
    <property type="match status" value="1"/>
</dbReference>
<dbReference type="GO" id="GO:0007015">
    <property type="term" value="P:actin filament organization"/>
    <property type="evidence" value="ECO:0007669"/>
    <property type="project" value="TreeGrafter"/>
</dbReference>
<accession>A0A8J1UY10</accession>
<dbReference type="SMART" id="SM00033">
    <property type="entry name" value="CH"/>
    <property type="match status" value="1"/>
</dbReference>
<keyword evidence="2" id="KW-1185">Reference proteome</keyword>
<sequence>MANRPMGYGYTAETARNIDAKYDLESEKEALDWITAVLETGNTSEEKDLAKTLVGVKGPDDVQTALKDGVILVHVMNILSPSCIGKCHPASANKFKHMENIANFLKEAEDYGCARGDLFQSVFLQDGQNMAAVVGGIHALGRKAQVNGFKGPALGPKESQANPREFSEEQLLSGRVHGI</sequence>
<evidence type="ECO:0000313" key="1">
    <source>
        <dbReference type="EMBL" id="CAH1781908.1"/>
    </source>
</evidence>
<comment type="caution">
    <text evidence="1">The sequence shown here is derived from an EMBL/GenBank/DDBJ whole genome shotgun (WGS) entry which is preliminary data.</text>
</comment>
<dbReference type="Pfam" id="PF00307">
    <property type="entry name" value="CH"/>
    <property type="match status" value="1"/>
</dbReference>
<dbReference type="InterPro" id="IPR050606">
    <property type="entry name" value="Calponin-like"/>
</dbReference>
<organism evidence="1 2">
    <name type="scientific">Owenia fusiformis</name>
    <name type="common">Polychaete worm</name>
    <dbReference type="NCBI Taxonomy" id="6347"/>
    <lineage>
        <taxon>Eukaryota</taxon>
        <taxon>Metazoa</taxon>
        <taxon>Spiralia</taxon>
        <taxon>Lophotrochozoa</taxon>
        <taxon>Annelida</taxon>
        <taxon>Polychaeta</taxon>
        <taxon>Sedentaria</taxon>
        <taxon>Canalipalpata</taxon>
        <taxon>Sabellida</taxon>
        <taxon>Oweniida</taxon>
        <taxon>Oweniidae</taxon>
        <taxon>Owenia</taxon>
    </lineage>
</organism>
<dbReference type="PANTHER" id="PTHR47385">
    <property type="entry name" value="CALPONIN"/>
    <property type="match status" value="1"/>
</dbReference>
<dbReference type="PROSITE" id="PS50021">
    <property type="entry name" value="CH"/>
    <property type="match status" value="1"/>
</dbReference>
<dbReference type="GO" id="GO:0015629">
    <property type="term" value="C:actin cytoskeleton"/>
    <property type="evidence" value="ECO:0007669"/>
    <property type="project" value="TreeGrafter"/>
</dbReference>
<name>A0A8J1UY10_OWEFU</name>
<dbReference type="InterPro" id="IPR001715">
    <property type="entry name" value="CH_dom"/>
</dbReference>
<dbReference type="Gene3D" id="1.10.418.10">
    <property type="entry name" value="Calponin-like domain"/>
    <property type="match status" value="1"/>
</dbReference>
<dbReference type="Proteomes" id="UP000749559">
    <property type="component" value="Unassembled WGS sequence"/>
</dbReference>
<reference evidence="1" key="1">
    <citation type="submission" date="2022-03" db="EMBL/GenBank/DDBJ databases">
        <authorList>
            <person name="Martin C."/>
        </authorList>
    </citation>
    <scope>NUCLEOTIDE SEQUENCE</scope>
</reference>
<dbReference type="EMBL" id="CAIIXF020000004">
    <property type="protein sequence ID" value="CAH1781908.1"/>
    <property type="molecule type" value="Genomic_DNA"/>
</dbReference>
<gene>
    <name evidence="1" type="ORF">OFUS_LOCUS8415</name>
</gene>
<proteinExistence type="predicted"/>
<dbReference type="AlphaFoldDB" id="A0A8J1UY10"/>
<evidence type="ECO:0000313" key="2">
    <source>
        <dbReference type="Proteomes" id="UP000749559"/>
    </source>
</evidence>
<dbReference type="OrthoDB" id="21595at2759"/>
<dbReference type="SUPFAM" id="SSF47576">
    <property type="entry name" value="Calponin-homology domain, CH-domain"/>
    <property type="match status" value="1"/>
</dbReference>
<protein>
    <submittedName>
        <fullName evidence="1">Uncharacterized protein</fullName>
    </submittedName>
</protein>